<evidence type="ECO:0000313" key="2">
    <source>
        <dbReference type="Proteomes" id="UP000481421"/>
    </source>
</evidence>
<keyword evidence="2" id="KW-1185">Reference proteome</keyword>
<name>A0A6B3RNH1_9RHOB</name>
<gene>
    <name evidence="1" type="ORF">G3572_15410</name>
</gene>
<dbReference type="EMBL" id="JAAIKE010000005">
    <property type="protein sequence ID" value="NEX47600.1"/>
    <property type="molecule type" value="Genomic_DNA"/>
</dbReference>
<sequence>MLKIVKNPEFTAPVKVQVPAEGGYADMNFTARFKALTVSESEAFDMMSIRGTDDWLRTILIGWDGVVGEDDQPLSFNNAVRDQLLDVPFIRMAIIQAYNAAMMGAKRGN</sequence>
<comment type="caution">
    <text evidence="1">The sequence shown here is derived from an EMBL/GenBank/DDBJ whole genome shotgun (WGS) entry which is preliminary data.</text>
</comment>
<dbReference type="AlphaFoldDB" id="A0A6B3RNH1"/>
<accession>A0A6B3RNH1</accession>
<reference evidence="1 2" key="1">
    <citation type="submission" date="2020-02" db="EMBL/GenBank/DDBJ databases">
        <title>Rhodobacter algicola sp. nov., isolated from microalga culture.</title>
        <authorList>
            <person name="Park C.-Y."/>
        </authorList>
    </citation>
    <scope>NUCLEOTIDE SEQUENCE [LARGE SCALE GENOMIC DNA]</scope>
    <source>
        <strain evidence="1 2">ETT8</strain>
    </source>
</reference>
<dbReference type="Proteomes" id="UP000481421">
    <property type="component" value="Unassembled WGS sequence"/>
</dbReference>
<proteinExistence type="predicted"/>
<evidence type="ECO:0008006" key="3">
    <source>
        <dbReference type="Google" id="ProtNLM"/>
    </source>
</evidence>
<protein>
    <recommendedName>
        <fullName evidence="3">Phage protein</fullName>
    </recommendedName>
</protein>
<evidence type="ECO:0000313" key="1">
    <source>
        <dbReference type="EMBL" id="NEX47600.1"/>
    </source>
</evidence>
<dbReference type="RefSeq" id="WP_164613485.1">
    <property type="nucleotide sequence ID" value="NZ_JAAIKE010000005.1"/>
</dbReference>
<organism evidence="1 2">
    <name type="scientific">Pseudotabrizicola algicola</name>
    <dbReference type="NCBI Taxonomy" id="2709381"/>
    <lineage>
        <taxon>Bacteria</taxon>
        <taxon>Pseudomonadati</taxon>
        <taxon>Pseudomonadota</taxon>
        <taxon>Alphaproteobacteria</taxon>
        <taxon>Rhodobacterales</taxon>
        <taxon>Paracoccaceae</taxon>
        <taxon>Pseudotabrizicola</taxon>
    </lineage>
</organism>